<sequence>MNRFPGRIANLRAAVACQLSPLRHVLLAPLRCGSRELLTASSAVRVGTIIEIDSQHWTVLRRDFGGTGRGVGLVKLIPIMMVYGDYYWMELKNVLTDQKKELRCKADTEFEVVHLTTRPFQFLYSTDTSIMVMNNDTYDELEIPLNIIQDGMTIQVQFDEEGSMLSAQLPKRATYRVLKVTQKIAQAKGNTMCPAELENGPTVAVPDFVKADQMVVVDLTTLEYVSRG</sequence>
<evidence type="ECO:0000259" key="1">
    <source>
        <dbReference type="SMART" id="SM00841"/>
    </source>
</evidence>
<dbReference type="Gene3D" id="2.40.50.140">
    <property type="entry name" value="Nucleic acid-binding proteins"/>
    <property type="match status" value="2"/>
</dbReference>
<gene>
    <name evidence="3" type="ORF">BJ085DRAFT_31570</name>
</gene>
<dbReference type="STRING" id="215637.A0A4P9ZSU7"/>
<dbReference type="InterPro" id="IPR015365">
    <property type="entry name" value="Elong-fact-P_C"/>
</dbReference>
<reference evidence="4" key="1">
    <citation type="journal article" date="2018" name="Nat. Microbiol.">
        <title>Leveraging single-cell genomics to expand the fungal tree of life.</title>
        <authorList>
            <person name="Ahrendt S.R."/>
            <person name="Quandt C.A."/>
            <person name="Ciobanu D."/>
            <person name="Clum A."/>
            <person name="Salamov A."/>
            <person name="Andreopoulos B."/>
            <person name="Cheng J.F."/>
            <person name="Woyke T."/>
            <person name="Pelin A."/>
            <person name="Henrissat B."/>
            <person name="Reynolds N.K."/>
            <person name="Benny G.L."/>
            <person name="Smith M.E."/>
            <person name="James T.Y."/>
            <person name="Grigoriev I.V."/>
        </authorList>
    </citation>
    <scope>NUCLEOTIDE SEQUENCE [LARGE SCALE GENOMIC DNA]</scope>
    <source>
        <strain evidence="4">RSA 468</strain>
    </source>
</reference>
<keyword evidence="4" id="KW-1185">Reference proteome</keyword>
<evidence type="ECO:0008006" key="5">
    <source>
        <dbReference type="Google" id="ProtNLM"/>
    </source>
</evidence>
<evidence type="ECO:0000259" key="2">
    <source>
        <dbReference type="SMART" id="SM01185"/>
    </source>
</evidence>
<dbReference type="GO" id="GO:0005737">
    <property type="term" value="C:cytoplasm"/>
    <property type="evidence" value="ECO:0007669"/>
    <property type="project" value="InterPro"/>
</dbReference>
<evidence type="ECO:0000313" key="3">
    <source>
        <dbReference type="EMBL" id="RKP36527.1"/>
    </source>
</evidence>
<name>A0A4P9ZSU7_9FUNG</name>
<evidence type="ECO:0000313" key="4">
    <source>
        <dbReference type="Proteomes" id="UP000268162"/>
    </source>
</evidence>
<dbReference type="SUPFAM" id="SSF50104">
    <property type="entry name" value="Translation proteins SH3-like domain"/>
    <property type="match status" value="1"/>
</dbReference>
<protein>
    <recommendedName>
        <fullName evidence="5">Translation elongation factor P/YeiP central domain-containing protein</fullName>
    </recommendedName>
</protein>
<dbReference type="AlphaFoldDB" id="A0A4P9ZSU7"/>
<dbReference type="PANTHER" id="PTHR30053:SF14">
    <property type="entry name" value="TRANSLATION ELONGATION FACTOR KOW-LIKE DOMAIN-CONTAINING PROTEIN"/>
    <property type="match status" value="1"/>
</dbReference>
<dbReference type="GO" id="GO:0003746">
    <property type="term" value="F:translation elongation factor activity"/>
    <property type="evidence" value="ECO:0007669"/>
    <property type="project" value="InterPro"/>
</dbReference>
<dbReference type="InterPro" id="IPR020599">
    <property type="entry name" value="Transl_elong_fac_P/YeiP"/>
</dbReference>
<dbReference type="SMART" id="SM01185">
    <property type="entry name" value="EFP"/>
    <property type="match status" value="1"/>
</dbReference>
<dbReference type="InterPro" id="IPR012340">
    <property type="entry name" value="NA-bd_OB-fold"/>
</dbReference>
<dbReference type="InterPro" id="IPR001059">
    <property type="entry name" value="Transl_elong_P/YeiP_cen"/>
</dbReference>
<dbReference type="SUPFAM" id="SSF50249">
    <property type="entry name" value="Nucleic acid-binding proteins"/>
    <property type="match status" value="2"/>
</dbReference>
<accession>A0A4P9ZSU7</accession>
<feature type="domain" description="Translation elongation factor P/YeiP central" evidence="2">
    <location>
        <begin position="117"/>
        <end position="165"/>
    </location>
</feature>
<proteinExistence type="predicted"/>
<dbReference type="Pfam" id="PF01132">
    <property type="entry name" value="EFP"/>
    <property type="match status" value="1"/>
</dbReference>
<dbReference type="PANTHER" id="PTHR30053">
    <property type="entry name" value="ELONGATION FACTOR P"/>
    <property type="match status" value="1"/>
</dbReference>
<dbReference type="Proteomes" id="UP000268162">
    <property type="component" value="Unassembled WGS sequence"/>
</dbReference>
<feature type="domain" description="Elongation factor P C-terminal" evidence="1">
    <location>
        <begin position="177"/>
        <end position="227"/>
    </location>
</feature>
<dbReference type="EMBL" id="ML002638">
    <property type="protein sequence ID" value="RKP36527.1"/>
    <property type="molecule type" value="Genomic_DNA"/>
</dbReference>
<dbReference type="SMART" id="SM00841">
    <property type="entry name" value="Elong-fact-P_C"/>
    <property type="match status" value="1"/>
</dbReference>
<organism evidence="3 4">
    <name type="scientific">Dimargaris cristalligena</name>
    <dbReference type="NCBI Taxonomy" id="215637"/>
    <lineage>
        <taxon>Eukaryota</taxon>
        <taxon>Fungi</taxon>
        <taxon>Fungi incertae sedis</taxon>
        <taxon>Zoopagomycota</taxon>
        <taxon>Kickxellomycotina</taxon>
        <taxon>Dimargaritomycetes</taxon>
        <taxon>Dimargaritales</taxon>
        <taxon>Dimargaritaceae</taxon>
        <taxon>Dimargaris</taxon>
    </lineage>
</organism>
<dbReference type="GO" id="GO:0043043">
    <property type="term" value="P:peptide biosynthetic process"/>
    <property type="evidence" value="ECO:0007669"/>
    <property type="project" value="InterPro"/>
</dbReference>
<dbReference type="Pfam" id="PF09285">
    <property type="entry name" value="Elong-fact-P_C"/>
    <property type="match status" value="1"/>
</dbReference>
<dbReference type="InterPro" id="IPR008991">
    <property type="entry name" value="Translation_prot_SH3-like_sf"/>
</dbReference>